<sequence length="73" mass="8409">MRAWRGPSRRLLMRLLKNPYPASGTVLDFVVRMGIGVFFAAPRYDGLFPADTPVRCSTYCIMPQRFIRATRRS</sequence>
<evidence type="ECO:0000313" key="2">
    <source>
        <dbReference type="Proteomes" id="UP000068016"/>
    </source>
</evidence>
<dbReference type="EMBL" id="LPLZ01000040">
    <property type="protein sequence ID" value="KWN16843.1"/>
    <property type="molecule type" value="Genomic_DNA"/>
</dbReference>
<dbReference type="AlphaFoldDB" id="A0A108ET95"/>
<reference evidence="1 2" key="1">
    <citation type="submission" date="2015-11" db="EMBL/GenBank/DDBJ databases">
        <title>Expanding the genomic diversity of Burkholderia species for the development of highly accurate diagnostics.</title>
        <authorList>
            <person name="Sahl J."/>
            <person name="Keim P."/>
            <person name="Wagner D."/>
        </authorList>
    </citation>
    <scope>NUCLEOTIDE SEQUENCE [LARGE SCALE GENOMIC DNA]</scope>
    <source>
        <strain evidence="1 2">MSMB793WGS</strain>
    </source>
</reference>
<gene>
    <name evidence="1" type="ORF">WT83_14160</name>
</gene>
<dbReference type="Proteomes" id="UP000068016">
    <property type="component" value="Unassembled WGS sequence"/>
</dbReference>
<organism evidence="1 2">
    <name type="scientific">Burkholderia territorii</name>
    <dbReference type="NCBI Taxonomy" id="1503055"/>
    <lineage>
        <taxon>Bacteria</taxon>
        <taxon>Pseudomonadati</taxon>
        <taxon>Pseudomonadota</taxon>
        <taxon>Betaproteobacteria</taxon>
        <taxon>Burkholderiales</taxon>
        <taxon>Burkholderiaceae</taxon>
        <taxon>Burkholderia</taxon>
        <taxon>Burkholderia cepacia complex</taxon>
    </lineage>
</organism>
<proteinExistence type="predicted"/>
<accession>A0A108ET95</accession>
<evidence type="ECO:0000313" key="1">
    <source>
        <dbReference type="EMBL" id="KWN16843.1"/>
    </source>
</evidence>
<comment type="caution">
    <text evidence="1">The sequence shown here is derived from an EMBL/GenBank/DDBJ whole genome shotgun (WGS) entry which is preliminary data.</text>
</comment>
<name>A0A108ET95_9BURK</name>
<protein>
    <submittedName>
        <fullName evidence="1">Uncharacterized protein</fullName>
    </submittedName>
</protein>